<protein>
    <submittedName>
        <fullName evidence="2">Uncharacterized protein</fullName>
    </submittedName>
</protein>
<keyword evidence="1" id="KW-0812">Transmembrane</keyword>
<keyword evidence="1" id="KW-0472">Membrane</keyword>
<feature type="transmembrane region" description="Helical" evidence="1">
    <location>
        <begin position="226"/>
        <end position="249"/>
    </location>
</feature>
<gene>
    <name evidence="2" type="ORF">F1737_09030</name>
</gene>
<evidence type="ECO:0000313" key="3">
    <source>
        <dbReference type="Proteomes" id="UP001301797"/>
    </source>
</evidence>
<name>A0AA97FD20_9EURY</name>
<reference evidence="2 3" key="1">
    <citation type="submission" date="2019-09" db="EMBL/GenBank/DDBJ databases">
        <title>The complete genome of Methanoplanus sp. FWC-SCC4.</title>
        <authorList>
            <person name="Chen S.-C."/>
            <person name="Zhou Y.-Z."/>
            <person name="Lai M.-C."/>
        </authorList>
    </citation>
    <scope>NUCLEOTIDE SEQUENCE [LARGE SCALE GENOMIC DNA]</scope>
    <source>
        <strain evidence="2 3">FWC-SCC4</strain>
    </source>
</reference>
<feature type="transmembrane region" description="Helical" evidence="1">
    <location>
        <begin position="256"/>
        <end position="276"/>
    </location>
</feature>
<keyword evidence="1" id="KW-1133">Transmembrane helix</keyword>
<organism evidence="2 3">
    <name type="scientific">Methanochimaera problematica</name>
    <dbReference type="NCBI Taxonomy" id="2609417"/>
    <lineage>
        <taxon>Archaea</taxon>
        <taxon>Methanobacteriati</taxon>
        <taxon>Methanobacteriota</taxon>
        <taxon>Stenosarchaea group</taxon>
        <taxon>Methanomicrobia</taxon>
        <taxon>Methanomicrobiales</taxon>
        <taxon>Methanomicrobiaceae</taxon>
        <taxon>Methanochimaera</taxon>
    </lineage>
</organism>
<keyword evidence="3" id="KW-1185">Reference proteome</keyword>
<proteinExistence type="predicted"/>
<evidence type="ECO:0000256" key="1">
    <source>
        <dbReference type="SAM" id="Phobius"/>
    </source>
</evidence>
<dbReference type="Proteomes" id="UP001301797">
    <property type="component" value="Chromosome"/>
</dbReference>
<dbReference type="RefSeq" id="WP_317136256.1">
    <property type="nucleotide sequence ID" value="NZ_CP043875.1"/>
</dbReference>
<sequence>MNFKILSVLFLLLLIIVAPVSAKDEIWFFNTDDFTATATDTMMIQSIRAENLHEGTIQRFVFDSYGEAYNLEIKSYPKDWGWWNFDAICTYPDGSTQTQHLEKFAPISFDYDINIQSYWLYGELAWETNIYVTLSPLSIENYRQIPIDDTTYPEGYPAVRYQPLAFSYIQGISNDIFEKVTVYYVNAEEFEKIKSGDITLPFIEGVGDLFAWTWEMVLGGISKIPYVGQFFVTVLQIAAIFIEEAIFWINLLFIQNWALFIMTMEFFVIGEAIYSTRNFMKLLTRFVDNNVKIFKFFTWLATLAIDLVLKFVDAVAKIIQALKPI</sequence>
<evidence type="ECO:0000313" key="2">
    <source>
        <dbReference type="EMBL" id="WOF16822.1"/>
    </source>
</evidence>
<dbReference type="EMBL" id="CP043875">
    <property type="protein sequence ID" value="WOF16822.1"/>
    <property type="molecule type" value="Genomic_DNA"/>
</dbReference>
<dbReference type="AlphaFoldDB" id="A0AA97FD20"/>
<dbReference type="KEGG" id="mefw:F1737_09030"/>
<dbReference type="GeneID" id="85230305"/>
<accession>A0AA97FD20</accession>